<organism evidence="2 3">
    <name type="scientific">[Mycobacterium] wendilense</name>
    <dbReference type="NCBI Taxonomy" id="3064284"/>
    <lineage>
        <taxon>Bacteria</taxon>
        <taxon>Bacillati</taxon>
        <taxon>Actinomycetota</taxon>
        <taxon>Actinomycetes</taxon>
        <taxon>Mycobacteriales</taxon>
        <taxon>Mycobacteriaceae</taxon>
        <taxon>Mycolicibacter</taxon>
    </lineage>
</organism>
<keyword evidence="3" id="KW-1185">Reference proteome</keyword>
<feature type="compositionally biased region" description="Basic and acidic residues" evidence="1">
    <location>
        <begin position="719"/>
        <end position="729"/>
    </location>
</feature>
<evidence type="ECO:0000313" key="2">
    <source>
        <dbReference type="EMBL" id="CAJ1584413.1"/>
    </source>
</evidence>
<proteinExistence type="predicted"/>
<gene>
    <name evidence="2" type="ORF">MU0050_003166</name>
</gene>
<sequence>MNSAPTPPKLRKAKAAAVTAGAIGVTAALTFGGAGLAAEAVLADRNEVTVSNQLSQEEIDLLASIGIYPTGPLFQVARLAGLGNPDAALNSLENLANLLGQAELAGVIGTIRGVLDTLPFPIDARVPGFGPAGIIDAAASLDGGLGETQLLLSALKTVLLNAENLDALAPILAGLGIDLPAEVLPYLDLVADLPLNVPGTSAEVESGLLNDLLGFLIPGFPGLEVGAFLSEADKLAVIPAWGLGGTNFALASPTFLKDAAFKDTAILGILIRNTSRPGGGIVAMLNPLSQLVGLNLANVDGRGNPVEETIDISIDLPLLPDIDLAEVTITEYDGNVTVWDITAAYDLLSDAPSTIWNPVAWANSGVGFVMPTYLIPSTITQILDGDILGGLLDSLGMLKINVSETDGNLYITYDSGNLPLLEPVQFLPRTLSYFPGFDISTPVSSSFEQALRTLVATGYQDVQVTDTDGDGVYSFVRDFKSAGNQAYFWENPINFTQGLEVPQTLLNEFVDGLNANLLNPEGNSLELFGNNTLTQLLYDNGLAVPLAKIIRDGLNQVMAVLNPIINDVQEPLKQVTKLLDDAQAEVNKVIRDGLKAGAANPIVDLEGPMLDVNRFVNDLTEPLDNGIGNAVGNAVNEGETSNALMAKSSGPEIAADVPAAATSQPPALEVEDPKQSQENVFQEAVDKQGLDVSKDLLSDGEKEQGAKSVANSLKKQREALRDATDERLSKTQNSLRKASERNAKVAENLRKGDLGGAAKQVGDNVQNRVERLGKDINNGVKKLTGQDKKDDKKDSTSSSDNAA</sequence>
<name>A0ABM9MGB6_9MYCO</name>
<reference evidence="2 3" key="1">
    <citation type="submission" date="2023-08" db="EMBL/GenBank/DDBJ databases">
        <authorList>
            <person name="Folkvardsen B D."/>
            <person name="Norman A."/>
        </authorList>
    </citation>
    <scope>NUCLEOTIDE SEQUENCE [LARGE SCALE GENOMIC DNA]</scope>
    <source>
        <strain evidence="2 3">Mu0050</strain>
    </source>
</reference>
<feature type="region of interest" description="Disordered" evidence="1">
    <location>
        <begin position="719"/>
        <end position="803"/>
    </location>
</feature>
<dbReference type="RefSeq" id="WP_316510525.1">
    <property type="nucleotide sequence ID" value="NZ_OY726395.1"/>
</dbReference>
<accession>A0ABM9MGB6</accession>
<dbReference type="EMBL" id="OY726395">
    <property type="protein sequence ID" value="CAJ1584413.1"/>
    <property type="molecule type" value="Genomic_DNA"/>
</dbReference>
<protein>
    <submittedName>
        <fullName evidence="2">PE-PPE domain-containing protein</fullName>
    </submittedName>
</protein>
<evidence type="ECO:0000313" key="3">
    <source>
        <dbReference type="Proteomes" id="UP001190466"/>
    </source>
</evidence>
<evidence type="ECO:0000256" key="1">
    <source>
        <dbReference type="SAM" id="MobiDB-lite"/>
    </source>
</evidence>
<dbReference type="Proteomes" id="UP001190466">
    <property type="component" value="Chromosome"/>
</dbReference>
<feature type="compositionally biased region" description="Basic and acidic residues" evidence="1">
    <location>
        <begin position="784"/>
        <end position="795"/>
    </location>
</feature>
<feature type="compositionally biased region" description="Basic and acidic residues" evidence="1">
    <location>
        <begin position="737"/>
        <end position="753"/>
    </location>
</feature>